<dbReference type="AlphaFoldDB" id="A0A2S3ZXA5"/>
<evidence type="ECO:0000313" key="1">
    <source>
        <dbReference type="EMBL" id="POH73840.1"/>
    </source>
</evidence>
<comment type="caution">
    <text evidence="1">The sequence shown here is derived from an EMBL/GenBank/DDBJ whole genome shotgun (WGS) entry which is preliminary data.</text>
</comment>
<protein>
    <recommendedName>
        <fullName evidence="3">HNH endonuclease</fullName>
    </recommendedName>
</protein>
<evidence type="ECO:0008006" key="3">
    <source>
        <dbReference type="Google" id="ProtNLM"/>
    </source>
</evidence>
<sequence>MIWPMLETADESDVYVEESTAAELAELAELKELTELTDLWTRVLDELETQLLLEDPAAPNWNPPYDLAPMPESLRARAATLARAQNLTITKLRESLAAASAELATLAPVRQTTQAVYLDVMG</sequence>
<gene>
    <name evidence="1" type="ORF">CVS27_07935</name>
</gene>
<dbReference type="EMBL" id="PPXC01000005">
    <property type="protein sequence ID" value="POH73840.1"/>
    <property type="molecule type" value="Genomic_DNA"/>
</dbReference>
<reference evidence="1 2" key="1">
    <citation type="submission" date="2018-01" db="EMBL/GenBank/DDBJ databases">
        <title>Arthrobacter sp. nov., from glaciers in China.</title>
        <authorList>
            <person name="Liu Q."/>
            <person name="Xin Y.-H."/>
        </authorList>
    </citation>
    <scope>NUCLEOTIDE SEQUENCE [LARGE SCALE GENOMIC DNA]</scope>
    <source>
        <strain evidence="1 2">HLT2-12-2</strain>
    </source>
</reference>
<organism evidence="1 2">
    <name type="scientific">Arthrobacter glacialis</name>
    <dbReference type="NCBI Taxonomy" id="1664"/>
    <lineage>
        <taxon>Bacteria</taxon>
        <taxon>Bacillati</taxon>
        <taxon>Actinomycetota</taxon>
        <taxon>Actinomycetes</taxon>
        <taxon>Micrococcales</taxon>
        <taxon>Micrococcaceae</taxon>
        <taxon>Arthrobacter</taxon>
    </lineage>
</organism>
<evidence type="ECO:0000313" key="2">
    <source>
        <dbReference type="Proteomes" id="UP000237061"/>
    </source>
</evidence>
<dbReference type="Proteomes" id="UP000237061">
    <property type="component" value="Unassembled WGS sequence"/>
</dbReference>
<keyword evidence="2" id="KW-1185">Reference proteome</keyword>
<proteinExistence type="predicted"/>
<name>A0A2S3ZXA5_ARTGL</name>
<accession>A0A2S3ZXA5</accession>